<reference evidence="1" key="1">
    <citation type="journal article" date="2019" name="MBio">
        <title>Virus Genomes from Deep Sea Sediments Expand the Ocean Megavirome and Support Independent Origins of Viral Gigantism.</title>
        <authorList>
            <person name="Backstrom D."/>
            <person name="Yutin N."/>
            <person name="Jorgensen S.L."/>
            <person name="Dharamshi J."/>
            <person name="Homa F."/>
            <person name="Zaremba-Niedwiedzka K."/>
            <person name="Spang A."/>
            <person name="Wolf Y.I."/>
            <person name="Koonin E.V."/>
            <person name="Ettema T.J."/>
        </authorList>
    </citation>
    <scope>NUCLEOTIDE SEQUENCE</scope>
</reference>
<dbReference type="InterPro" id="IPR036047">
    <property type="entry name" value="F-box-like_dom_sf"/>
</dbReference>
<protein>
    <submittedName>
        <fullName evidence="1">F-box-like family protein</fullName>
    </submittedName>
</protein>
<gene>
    <name evidence="1" type="ORF">LCPAC406_03810</name>
</gene>
<proteinExistence type="predicted"/>
<evidence type="ECO:0000313" key="1">
    <source>
        <dbReference type="EMBL" id="QBK94067.1"/>
    </source>
</evidence>
<dbReference type="SUPFAM" id="SSF81383">
    <property type="entry name" value="F-box domain"/>
    <property type="match status" value="1"/>
</dbReference>
<name>A0A481ZE79_9VIRU</name>
<dbReference type="Gene3D" id="1.20.1280.50">
    <property type="match status" value="1"/>
</dbReference>
<organism evidence="1">
    <name type="scientific">Pithovirus LCPAC406</name>
    <dbReference type="NCBI Taxonomy" id="2506599"/>
    <lineage>
        <taxon>Viruses</taxon>
        <taxon>Pithoviruses</taxon>
    </lineage>
</organism>
<dbReference type="EMBL" id="MK500612">
    <property type="protein sequence ID" value="QBK94067.1"/>
    <property type="molecule type" value="Genomic_DNA"/>
</dbReference>
<sequence>MDNISSDSLQKIFTYLDVGEISRKCSTNHLFNRVCRSEFLWKNTLSRDYSITEKGNETWRNKAKEVYLESISFWDNVDYIDYCMTQSFNGGDLLENFEKMLIDHAFRERKEFFIIELIFKAPNYHYMYYMEITRRFSKNFVRLFEKVASLSSQKKISIKWILELVDECECENEKCTQDKWKIRSLVHMYLKYDHLFIDDVDSNKWKEELIRQSI</sequence>
<accession>A0A481ZE79</accession>